<evidence type="ECO:0000259" key="2">
    <source>
        <dbReference type="Pfam" id="PF07705"/>
    </source>
</evidence>
<feature type="signal peptide" evidence="1">
    <location>
        <begin position="1"/>
        <end position="20"/>
    </location>
</feature>
<dbReference type="Gene3D" id="2.60.40.10">
    <property type="entry name" value="Immunoglobulins"/>
    <property type="match status" value="2"/>
</dbReference>
<evidence type="ECO:0000259" key="3">
    <source>
        <dbReference type="Pfam" id="PF20009"/>
    </source>
</evidence>
<dbReference type="Pfam" id="PF07705">
    <property type="entry name" value="CARDB"/>
    <property type="match status" value="1"/>
</dbReference>
<reference evidence="4 5" key="1">
    <citation type="submission" date="2012-06" db="EMBL/GenBank/DDBJ databases">
        <title>The complete genome of Aequorivita sublithincola DSM 14238.</title>
        <authorList>
            <consortium name="US DOE Joint Genome Institute (JGI-PGF)"/>
            <person name="Lucas S."/>
            <person name="Copeland A."/>
            <person name="Lapidus A."/>
            <person name="Goodwin L."/>
            <person name="Pitluck S."/>
            <person name="Peters L."/>
            <person name="Munk A.C.C."/>
            <person name="Kyrpides N."/>
            <person name="Mavromatis K."/>
            <person name="Pagani I."/>
            <person name="Ivanova N."/>
            <person name="Ovchinnikova G."/>
            <person name="Zeytun A."/>
            <person name="Detter J.C."/>
            <person name="Han C."/>
            <person name="Land M."/>
            <person name="Hauser L."/>
            <person name="Markowitz V."/>
            <person name="Cheng J.-F."/>
            <person name="Hugenholtz P."/>
            <person name="Woyke T."/>
            <person name="Wu D."/>
            <person name="Tindall B."/>
            <person name="Faehnrich R."/>
            <person name="Brambilla E."/>
            <person name="Klenk H.-P."/>
            <person name="Eisen J.A."/>
        </authorList>
    </citation>
    <scope>NUCLEOTIDE SEQUENCE [LARGE SCALE GENOMIC DNA]</scope>
    <source>
        <strain evidence="5">DSM 14238 / LMG 21431 / ACAM 643 / 9-3</strain>
    </source>
</reference>
<gene>
    <name evidence="4" type="ordered locus">Aeqsu_3021</name>
</gene>
<dbReference type="InterPro" id="IPR013783">
    <property type="entry name" value="Ig-like_fold"/>
</dbReference>
<accession>I3YZP1</accession>
<organism evidence="4 5">
    <name type="scientific">Aequorivita sublithincola (strain DSM 14238 / LMG 21431 / ACAM 643 / 9-3)</name>
    <dbReference type="NCBI Taxonomy" id="746697"/>
    <lineage>
        <taxon>Bacteria</taxon>
        <taxon>Pseudomonadati</taxon>
        <taxon>Bacteroidota</taxon>
        <taxon>Flavobacteriia</taxon>
        <taxon>Flavobacteriales</taxon>
        <taxon>Flavobacteriaceae</taxon>
        <taxon>Aequorivita</taxon>
    </lineage>
</organism>
<feature type="domain" description="CARDB" evidence="2">
    <location>
        <begin position="523"/>
        <end position="607"/>
    </location>
</feature>
<keyword evidence="1" id="KW-0732">Signal</keyword>
<protein>
    <submittedName>
        <fullName evidence="4">Uncharacterized protein</fullName>
    </submittedName>
</protein>
<sequence>MNQKKLLTAILLLLSIGIFAQEKFPPEQIIIGNFVGQTVPLRDFPTMPNNLNLDPKTLTVVPNESNTQIEINDVPPTVIDNLQKTLGQIVTRPIEQNFVGASSSESGFFPPDPTGAVGPNHYVHSVNSLVKIFSKTGTLLVGPVSLGTFLGFGGNSGDPIVLYDQLADRWLVSEFGNINGGNSLAIGVSATSDPTGAYNVYQYSFSGFPDYPHYAVWPDAYYGTINLDGATTRAFALDRDKIISGAPNPAIVIFSLPGIVVNPNQVKSPEAANLLGNTIAPNTPGYVTYLQDDGWNGVSFDHLKVWEMTVDWTNPSNSTISAPLEIPTDPFDAGELFGQGAISQPGTSQKLAGHGGIISFGANYRSFADHNSWLITFNTFVDNNQTGGIRWIELRNDDSSPWTIYQEGTYAPADGNSRFMSSSAMDIYGNIGLAYSIGSSTLPVGIRYTGRFDGDPLGTMTVVETTIKNGVGVRTNTYRYGDYGHTTMDPDNFTFWHTADYFSSNNAWRTQIASFRISGGFTADVGVSAIVQPENGILTNAETVEVSIRNYGSASQTNIPLELRVDGSLIASETFTATIASGATATYTFAQTVDLSTPGQTYSIEVKTKLTGDEFPSNDLLTKEVKNLFAKDVGATVIVSPVSSPGLGNSETVTAKIKNFGAASQSNFSVQYVIDGGTPVVETYTGTIASEQEVTYSFAQTADFSALGIYNLAVSTSLAGDGDNSNNSVTSQVENIICQPSGNCSAGHGFRLFSIAEINNPSACEGYGDFTNLVANLAPNSTTPLTIKTGFGSQYIKIWIDYNDDSIFTIDEVVVDNVQIAPGQGPGTYTETINLVIPGISAMGNHRMRARANWNGPVPANACQDTPFGETEDYTVNLGALGVDDFAIRNGELIITSTDNKHFDISLVSDYDGMGYISIYNMLGQELGIKPVGKVDGAYNLKLDMSSASSGVYIIKAGGQTTTAVQTARIIVK</sequence>
<dbReference type="OrthoDB" id="1488385at2"/>
<proteinExistence type="predicted"/>
<dbReference type="InterPro" id="IPR011635">
    <property type="entry name" value="CARDB"/>
</dbReference>
<dbReference type="Pfam" id="PF20009">
    <property type="entry name" value="GEVED"/>
    <property type="match status" value="1"/>
</dbReference>
<dbReference type="HOGENOM" id="CLU_304979_0_0_10"/>
<dbReference type="InterPro" id="IPR045474">
    <property type="entry name" value="GEVED"/>
</dbReference>
<dbReference type="EMBL" id="CP003280">
    <property type="protein sequence ID" value="AFL82459.1"/>
    <property type="molecule type" value="Genomic_DNA"/>
</dbReference>
<dbReference type="KEGG" id="asl:Aeqsu_3021"/>
<evidence type="ECO:0000313" key="4">
    <source>
        <dbReference type="EMBL" id="AFL82459.1"/>
    </source>
</evidence>
<dbReference type="Proteomes" id="UP000006049">
    <property type="component" value="Chromosome"/>
</dbReference>
<dbReference type="STRING" id="746697.Aeqsu_3021"/>
<feature type="domain" description="GEVED" evidence="3">
    <location>
        <begin position="795"/>
        <end position="877"/>
    </location>
</feature>
<evidence type="ECO:0000313" key="5">
    <source>
        <dbReference type="Proteomes" id="UP000006049"/>
    </source>
</evidence>
<dbReference type="PATRIC" id="fig|746697.3.peg.3078"/>
<evidence type="ECO:0000256" key="1">
    <source>
        <dbReference type="SAM" id="SignalP"/>
    </source>
</evidence>
<dbReference type="RefSeq" id="WP_014783708.1">
    <property type="nucleotide sequence ID" value="NC_018013.1"/>
</dbReference>
<dbReference type="AlphaFoldDB" id="I3YZP1"/>
<name>I3YZP1_AEQSU</name>
<feature type="chain" id="PRO_5003683091" evidence="1">
    <location>
        <begin position="21"/>
        <end position="973"/>
    </location>
</feature>
<keyword evidence="5" id="KW-1185">Reference proteome</keyword>
<dbReference type="eggNOG" id="COG1572">
    <property type="taxonomic scope" value="Bacteria"/>
</dbReference>